<keyword evidence="1" id="KW-0808">Transferase</keyword>
<reference evidence="3" key="1">
    <citation type="submission" date="2022-09" db="EMBL/GenBank/DDBJ databases">
        <title>Fusarium specimens isolated from Avocado Roots.</title>
        <authorList>
            <person name="Stajich J."/>
            <person name="Roper C."/>
            <person name="Heimlech-Rivalta G."/>
        </authorList>
    </citation>
    <scope>NUCLEOTIDE SEQUENCE</scope>
    <source>
        <strain evidence="3">CF00136</strain>
    </source>
</reference>
<dbReference type="GO" id="GO:0044550">
    <property type="term" value="P:secondary metabolite biosynthetic process"/>
    <property type="evidence" value="ECO:0007669"/>
    <property type="project" value="TreeGrafter"/>
</dbReference>
<gene>
    <name evidence="3" type="ORF">NW762_010824</name>
</gene>
<proteinExistence type="predicted"/>
<dbReference type="AlphaFoldDB" id="A0A9W8VD96"/>
<dbReference type="InterPro" id="IPR023213">
    <property type="entry name" value="CAT-like_dom_sf"/>
</dbReference>
<name>A0A9W8VD96_9HYPO</name>
<sequence>MDRSGAHILTRHTVQSADLTVSNSVASSTFPFLLGPLDHLGSPVIPVSAVWVYETSSGCPKPVSIETLSQALSRLLDYYPQLTGRLDIDPSNGIRTISRQGTGIYLYEASCDASLTEFYGVSTEDLSLGFGDLSGTSVALLSPWEASEASVQREPLLRVQHTRFACGSVSLGIRLARVIAGAGGFLQLFQHLAELYRAISHDGTEKAALRNPPHIQPFMADKMAEFDGGKDVPATFLTEPPGYSVERTPEEPSSTPKAPEVATAEVTAPESLVSGREIRFTASELAAIKANATPPDGSSWVSTFSALSAHIWQHSQKAKLRTQTSTQGHDILTSQPCTFFTSVDFSSKIGLPQPYFPSAVVTPSVQLSVSELVDAPLWRIAKAIHDTTRAVSPEKVRDLGNWIIVQPRKQDIRQTTPFGTNSLITTAWNKFSLYTGADMEVPPTIACVPFTETNLVDGLGFFLQPRDGNGDIAVALALNQAVWENLDDDASFRQ</sequence>
<protein>
    <recommendedName>
        <fullName evidence="5">Trichothecene 3-O-acetyltransferase</fullName>
    </recommendedName>
</protein>
<evidence type="ECO:0008006" key="5">
    <source>
        <dbReference type="Google" id="ProtNLM"/>
    </source>
</evidence>
<dbReference type="Proteomes" id="UP001152049">
    <property type="component" value="Unassembled WGS sequence"/>
</dbReference>
<dbReference type="GO" id="GO:0016747">
    <property type="term" value="F:acyltransferase activity, transferring groups other than amino-acyl groups"/>
    <property type="evidence" value="ECO:0007669"/>
    <property type="project" value="TreeGrafter"/>
</dbReference>
<evidence type="ECO:0000313" key="3">
    <source>
        <dbReference type="EMBL" id="KAJ4252918.1"/>
    </source>
</evidence>
<comment type="caution">
    <text evidence="3">The sequence shown here is derived from an EMBL/GenBank/DDBJ whole genome shotgun (WGS) entry which is preliminary data.</text>
</comment>
<dbReference type="InterPro" id="IPR050317">
    <property type="entry name" value="Plant_Fungal_Acyltransferase"/>
</dbReference>
<dbReference type="Pfam" id="PF02458">
    <property type="entry name" value="Transferase"/>
    <property type="match status" value="1"/>
</dbReference>
<feature type="region of interest" description="Disordered" evidence="2">
    <location>
        <begin position="239"/>
        <end position="264"/>
    </location>
</feature>
<accession>A0A9W8VD96</accession>
<dbReference type="EMBL" id="JAOQAZ010000025">
    <property type="protein sequence ID" value="KAJ4252918.1"/>
    <property type="molecule type" value="Genomic_DNA"/>
</dbReference>
<keyword evidence="4" id="KW-1185">Reference proteome</keyword>
<evidence type="ECO:0000256" key="1">
    <source>
        <dbReference type="ARBA" id="ARBA00022679"/>
    </source>
</evidence>
<dbReference type="Gene3D" id="3.30.559.10">
    <property type="entry name" value="Chloramphenicol acetyltransferase-like domain"/>
    <property type="match status" value="2"/>
</dbReference>
<dbReference type="OrthoDB" id="444127at2759"/>
<organism evidence="3 4">
    <name type="scientific">Fusarium torreyae</name>
    <dbReference type="NCBI Taxonomy" id="1237075"/>
    <lineage>
        <taxon>Eukaryota</taxon>
        <taxon>Fungi</taxon>
        <taxon>Dikarya</taxon>
        <taxon>Ascomycota</taxon>
        <taxon>Pezizomycotina</taxon>
        <taxon>Sordariomycetes</taxon>
        <taxon>Hypocreomycetidae</taxon>
        <taxon>Hypocreales</taxon>
        <taxon>Nectriaceae</taxon>
        <taxon>Fusarium</taxon>
    </lineage>
</organism>
<dbReference type="PANTHER" id="PTHR31642:SF310">
    <property type="entry name" value="FATTY ALCOHOL:CAFFEOYL-COA ACYLTRANSFERASE"/>
    <property type="match status" value="1"/>
</dbReference>
<evidence type="ECO:0000256" key="2">
    <source>
        <dbReference type="SAM" id="MobiDB-lite"/>
    </source>
</evidence>
<evidence type="ECO:0000313" key="4">
    <source>
        <dbReference type="Proteomes" id="UP001152049"/>
    </source>
</evidence>
<dbReference type="PANTHER" id="PTHR31642">
    <property type="entry name" value="TRICHOTHECENE 3-O-ACETYLTRANSFERASE"/>
    <property type="match status" value="1"/>
</dbReference>